<gene>
    <name evidence="2" type="ORF">M440DRAFT_1335261</name>
</gene>
<evidence type="ECO:0000256" key="1">
    <source>
        <dbReference type="SAM" id="MobiDB-lite"/>
    </source>
</evidence>
<dbReference type="OrthoDB" id="341259at2759"/>
<sequence>MEKLEDGSKKEPALPSPMGIVQGKEGQGLTLTAVIDATGGETVAAGIRMCIDVVHVMAIGSGEDWLSLDTLLPASSAVSSMKRREFVFKCNVASLLVGNVTSQCVEVAAQRLLRGLISYEEQV</sequence>
<organism evidence="2 3">
    <name type="scientific">Trichoderma longibrachiatum ATCC 18648</name>
    <dbReference type="NCBI Taxonomy" id="983965"/>
    <lineage>
        <taxon>Eukaryota</taxon>
        <taxon>Fungi</taxon>
        <taxon>Dikarya</taxon>
        <taxon>Ascomycota</taxon>
        <taxon>Pezizomycotina</taxon>
        <taxon>Sordariomycetes</taxon>
        <taxon>Hypocreomycetidae</taxon>
        <taxon>Hypocreales</taxon>
        <taxon>Hypocreaceae</taxon>
        <taxon>Trichoderma</taxon>
    </lineage>
</organism>
<keyword evidence="3" id="KW-1185">Reference proteome</keyword>
<feature type="compositionally biased region" description="Basic and acidic residues" evidence="1">
    <location>
        <begin position="1"/>
        <end position="12"/>
    </location>
</feature>
<accession>A0A2T4C1E9</accession>
<proteinExistence type="predicted"/>
<dbReference type="EMBL" id="KZ679134">
    <property type="protein sequence ID" value="PTB75386.1"/>
    <property type="molecule type" value="Genomic_DNA"/>
</dbReference>
<dbReference type="Proteomes" id="UP000240760">
    <property type="component" value="Unassembled WGS sequence"/>
</dbReference>
<evidence type="ECO:0000313" key="2">
    <source>
        <dbReference type="EMBL" id="PTB75386.1"/>
    </source>
</evidence>
<protein>
    <submittedName>
        <fullName evidence="2">Uncharacterized protein</fullName>
    </submittedName>
</protein>
<dbReference type="AlphaFoldDB" id="A0A2T4C1E9"/>
<feature type="region of interest" description="Disordered" evidence="1">
    <location>
        <begin position="1"/>
        <end position="22"/>
    </location>
</feature>
<name>A0A2T4C1E9_TRILO</name>
<reference evidence="2 3" key="1">
    <citation type="submission" date="2016-07" db="EMBL/GenBank/DDBJ databases">
        <title>Multiple horizontal gene transfer events from other fungi enriched the ability of initially mycotrophic Trichoderma (Ascomycota) to feed on dead plant biomass.</title>
        <authorList>
            <consortium name="DOE Joint Genome Institute"/>
            <person name="Aerts A."/>
            <person name="Atanasova L."/>
            <person name="Chenthamara K."/>
            <person name="Zhang J."/>
            <person name="Grujic M."/>
            <person name="Henrissat B."/>
            <person name="Kuo A."/>
            <person name="Salamov A."/>
            <person name="Lipzen A."/>
            <person name="Labutti K."/>
            <person name="Barry K."/>
            <person name="Miao Y."/>
            <person name="Rahimi M.J."/>
            <person name="Shen Q."/>
            <person name="Grigoriev I.V."/>
            <person name="Kubicek C.P."/>
            <person name="Druzhinina I.S."/>
        </authorList>
    </citation>
    <scope>NUCLEOTIDE SEQUENCE [LARGE SCALE GENOMIC DNA]</scope>
    <source>
        <strain evidence="2 3">ATCC 18648</strain>
    </source>
</reference>
<evidence type="ECO:0000313" key="3">
    <source>
        <dbReference type="Proteomes" id="UP000240760"/>
    </source>
</evidence>